<name>A0ABY8R211_PARBF</name>
<dbReference type="CDD" id="cd00085">
    <property type="entry name" value="HNHc"/>
    <property type="match status" value="1"/>
</dbReference>
<organism evidence="1 2">
    <name type="scientific">Paraclostridium bifermentans</name>
    <name type="common">Clostridium bifermentans</name>
    <dbReference type="NCBI Taxonomy" id="1490"/>
    <lineage>
        <taxon>Bacteria</taxon>
        <taxon>Bacillati</taxon>
        <taxon>Bacillota</taxon>
        <taxon>Clostridia</taxon>
        <taxon>Peptostreptococcales</taxon>
        <taxon>Peptostreptococcaceae</taxon>
        <taxon>Paraclostridium</taxon>
    </lineage>
</organism>
<keyword evidence="1" id="KW-0255">Endonuclease</keyword>
<dbReference type="Proteomes" id="UP001239169">
    <property type="component" value="Chromosome"/>
</dbReference>
<proteinExistence type="predicted"/>
<protein>
    <submittedName>
        <fullName evidence="1">HNH endonuclease signature motif containing protein</fullName>
    </submittedName>
</protein>
<reference evidence="1 2" key="1">
    <citation type="submission" date="2023-04" db="EMBL/GenBank/DDBJ databases">
        <title>Bacteria Genome Submission.</title>
        <authorList>
            <person name="Isaac P."/>
        </authorList>
    </citation>
    <scope>NUCLEOTIDE SEQUENCE [LARGE SCALE GENOMIC DNA]</scope>
    <source>
        <strain evidence="1 2">SampleS7P1</strain>
    </source>
</reference>
<evidence type="ECO:0000313" key="2">
    <source>
        <dbReference type="Proteomes" id="UP001239169"/>
    </source>
</evidence>
<keyword evidence="1" id="KW-0378">Hydrolase</keyword>
<keyword evidence="2" id="KW-1185">Reference proteome</keyword>
<sequence>MLIKYANKNKENDKCYKYFSDVAYLIEIAYPGVFKPYQFKLGNKTKEYFDKRKYITSLIDVIENKLCINLDNVEALVKCNGFLSKDELRFYGLTEHLYKHLFENKQNMLDELVKVISMNKSMVNYKNTNVLKKLLRDDNIDINKCYVNNCECKGIEIHHIHAKRFGVFNKIDDVQNLIPLCPYHHDMVFSMTPKELSKDMSKWREDVSKYIEEYENNNLN</sequence>
<gene>
    <name evidence="1" type="ORF">QJS64_16045</name>
</gene>
<evidence type="ECO:0000313" key="1">
    <source>
        <dbReference type="EMBL" id="WGX75475.1"/>
    </source>
</evidence>
<accession>A0ABY8R211</accession>
<dbReference type="EMBL" id="CP124685">
    <property type="protein sequence ID" value="WGX75475.1"/>
    <property type="molecule type" value="Genomic_DNA"/>
</dbReference>
<keyword evidence="1" id="KW-0540">Nuclease</keyword>
<dbReference type="InterPro" id="IPR003615">
    <property type="entry name" value="HNH_nuc"/>
</dbReference>
<dbReference type="GO" id="GO:0004519">
    <property type="term" value="F:endonuclease activity"/>
    <property type="evidence" value="ECO:0007669"/>
    <property type="project" value="UniProtKB-KW"/>
</dbReference>